<dbReference type="PANTHER" id="PTHR33172">
    <property type="entry name" value="OS08G0516900 PROTEIN"/>
    <property type="match status" value="1"/>
</dbReference>
<dbReference type="PANTHER" id="PTHR33172:SF99">
    <property type="entry name" value="COLD INDUCED PROTEIN-LIKE"/>
    <property type="match status" value="1"/>
</dbReference>
<protein>
    <submittedName>
        <fullName evidence="4">Uncharacterized protein</fullName>
    </submittedName>
</protein>
<dbReference type="GO" id="GO:0006950">
    <property type="term" value="P:response to stress"/>
    <property type="evidence" value="ECO:0007669"/>
    <property type="project" value="UniProtKB-ARBA"/>
</dbReference>
<evidence type="ECO:0000256" key="2">
    <source>
        <dbReference type="ARBA" id="ARBA00023242"/>
    </source>
</evidence>
<evidence type="ECO:0000313" key="4">
    <source>
        <dbReference type="EMBL" id="KAG0451316.1"/>
    </source>
</evidence>
<organism evidence="4 5">
    <name type="scientific">Vanilla planifolia</name>
    <name type="common">Vanilla</name>
    <dbReference type="NCBI Taxonomy" id="51239"/>
    <lineage>
        <taxon>Eukaryota</taxon>
        <taxon>Viridiplantae</taxon>
        <taxon>Streptophyta</taxon>
        <taxon>Embryophyta</taxon>
        <taxon>Tracheophyta</taxon>
        <taxon>Spermatophyta</taxon>
        <taxon>Magnoliopsida</taxon>
        <taxon>Liliopsida</taxon>
        <taxon>Asparagales</taxon>
        <taxon>Orchidaceae</taxon>
        <taxon>Vanilloideae</taxon>
        <taxon>Vanilleae</taxon>
        <taxon>Vanilla</taxon>
    </lineage>
</organism>
<comment type="subcellular location">
    <subcellularLocation>
        <location evidence="1">Nucleus</location>
    </subcellularLocation>
</comment>
<keyword evidence="2" id="KW-0539">Nucleus</keyword>
<reference evidence="4 5" key="1">
    <citation type="journal article" date="2020" name="Nat. Food">
        <title>A phased Vanilla planifolia genome enables genetic improvement of flavour and production.</title>
        <authorList>
            <person name="Hasing T."/>
            <person name="Tang H."/>
            <person name="Brym M."/>
            <person name="Khazi F."/>
            <person name="Huang T."/>
            <person name="Chambers A.H."/>
        </authorList>
    </citation>
    <scope>NUCLEOTIDE SEQUENCE [LARGE SCALE GENOMIC DNA]</scope>
    <source>
        <tissue evidence="4">Leaf</tissue>
    </source>
</reference>
<name>A0A835U9P4_VANPL</name>
<evidence type="ECO:0000256" key="1">
    <source>
        <dbReference type="ARBA" id="ARBA00004123"/>
    </source>
</evidence>
<feature type="compositionally biased region" description="Basic residues" evidence="3">
    <location>
        <begin position="124"/>
        <end position="138"/>
    </location>
</feature>
<feature type="region of interest" description="Disordered" evidence="3">
    <location>
        <begin position="1"/>
        <end position="46"/>
    </location>
</feature>
<dbReference type="AlphaFoldDB" id="A0A835U9P4"/>
<evidence type="ECO:0000256" key="3">
    <source>
        <dbReference type="SAM" id="MobiDB-lite"/>
    </source>
</evidence>
<dbReference type="OrthoDB" id="1938584at2759"/>
<feature type="compositionally biased region" description="Acidic residues" evidence="3">
    <location>
        <begin position="11"/>
        <end position="23"/>
    </location>
</feature>
<dbReference type="Proteomes" id="UP000639772">
    <property type="component" value="Unassembled WGS sequence"/>
</dbReference>
<dbReference type="GO" id="GO:0005634">
    <property type="term" value="C:nucleus"/>
    <property type="evidence" value="ECO:0007669"/>
    <property type="project" value="UniProtKB-SubCell"/>
</dbReference>
<dbReference type="InterPro" id="IPR051992">
    <property type="entry name" value="OxStress_Response_Reg"/>
</dbReference>
<feature type="compositionally biased region" description="Polar residues" evidence="3">
    <location>
        <begin position="108"/>
        <end position="120"/>
    </location>
</feature>
<gene>
    <name evidence="4" type="ORF">HPP92_026286</name>
</gene>
<accession>A0A835U9P4</accession>
<feature type="region of interest" description="Disordered" evidence="3">
    <location>
        <begin position="108"/>
        <end position="138"/>
    </location>
</feature>
<evidence type="ECO:0000313" key="5">
    <source>
        <dbReference type="Proteomes" id="UP000639772"/>
    </source>
</evidence>
<sequence>MSAGFHRSIREEDEEDLGEDSDEPISPSSKPATQPPSPVSLSDCNSRGLSNYYKGKSQSFTTLSEVKSLGDLPKKEKGIPEAKKTKTCRGYGKGIIDEERSSFSVSMASCGSSIPRTSSGRFLYHQRRPPPFRVHKNL</sequence>
<proteinExistence type="predicted"/>
<comment type="caution">
    <text evidence="4">The sequence shown here is derived from an EMBL/GenBank/DDBJ whole genome shotgun (WGS) entry which is preliminary data.</text>
</comment>
<dbReference type="EMBL" id="JADCNM010000066">
    <property type="protein sequence ID" value="KAG0451316.1"/>
    <property type="molecule type" value="Genomic_DNA"/>
</dbReference>